<evidence type="ECO:0000313" key="4">
    <source>
        <dbReference type="Proteomes" id="UP000620124"/>
    </source>
</evidence>
<feature type="transmembrane region" description="Helical" evidence="2">
    <location>
        <begin position="736"/>
        <end position="755"/>
    </location>
</feature>
<dbReference type="InterPro" id="IPR011989">
    <property type="entry name" value="ARM-like"/>
</dbReference>
<dbReference type="Proteomes" id="UP000620124">
    <property type="component" value="Unassembled WGS sequence"/>
</dbReference>
<feature type="transmembrane region" description="Helical" evidence="2">
    <location>
        <begin position="636"/>
        <end position="660"/>
    </location>
</feature>
<dbReference type="OrthoDB" id="1668230at2759"/>
<feature type="transmembrane region" description="Helical" evidence="2">
    <location>
        <begin position="776"/>
        <end position="796"/>
    </location>
</feature>
<dbReference type="Gene3D" id="1.25.10.10">
    <property type="entry name" value="Leucine-rich Repeat Variant"/>
    <property type="match status" value="2"/>
</dbReference>
<dbReference type="InterPro" id="IPR016024">
    <property type="entry name" value="ARM-type_fold"/>
</dbReference>
<feature type="region of interest" description="Disordered" evidence="1">
    <location>
        <begin position="694"/>
        <end position="719"/>
    </location>
</feature>
<sequence length="816" mass="86380">MSKAFTRSPCIKLSQRPHLLEISIHGDFMAHDQRLGTSFSQYGDPYKQSPERPLLAPSQSLRSSSSSGSPSRSVASTLTSTSGGSSRSGPHRLRKIDGEPALGGLRSLPDTPPLPLEVCSDSIPAVDTGHMKHELGTSTGSSEYSGSTAVTSSAESVCSGVTATGAVLTKLTLELPKEVTTGTISTFILLLKSGLGLENVLVTLGMLSHDPIVANMMYCMGASATLIEIFDSTQSENVTALALWCLARICRNVEIANGLLKQNLAKLLVTKGLKGTQRTACVAGWCLGALICSDSIADTLTEMGFVPALCDNMRHCSEWSSTSPENYSAAIYAVARISRSIKAAKVLAQCGCPKILARCLMTTDSPMVLLFGARAVGCLMGPDSSDMAKALLDAGVARGLARLPRVLSTDEVEPLGSFAFAIQRFSFAEWGGETKKALVEAGIVDSLLYAQRTAADETCPEVHIELAYAIALLGDVGGASIRKKIVNAGGIEILKRVGSSAARPNVATACNVAVKSITGNVWSRNAASAKVALVHEWSRGCPDHLPECPVLKVSDQFGPASPWFIVATVWHQLPSRKCSLHRFWIVTSASVSNTPQLHPSLILVLLGSFLVYFWPQVKTALPAQTSELVVTSLNWVGGKFLLGLSAGAFVTALALFFSLVRDVHEYFFEKSTASPSAEDVATPHTLEAGLKSVTPASRDGEGEPQNPQGTSDASASTDLPGTAAADLPPSLTVRPAGKIAAILFCLALFAADVWLRDIVSPQVSVLQNAGKVAMHFLAGLEVLVVAVMLLLAFMAWKSRGGAPLSSRWRGWYRDAA</sequence>
<accession>A0A8H7CIH7</accession>
<dbReference type="EMBL" id="JACAZI010000020">
    <property type="protein sequence ID" value="KAF7338934.1"/>
    <property type="molecule type" value="Genomic_DNA"/>
</dbReference>
<keyword evidence="4" id="KW-1185">Reference proteome</keyword>
<keyword evidence="2" id="KW-0472">Membrane</keyword>
<organism evidence="3 4">
    <name type="scientific">Mycena venus</name>
    <dbReference type="NCBI Taxonomy" id="2733690"/>
    <lineage>
        <taxon>Eukaryota</taxon>
        <taxon>Fungi</taxon>
        <taxon>Dikarya</taxon>
        <taxon>Basidiomycota</taxon>
        <taxon>Agaricomycotina</taxon>
        <taxon>Agaricomycetes</taxon>
        <taxon>Agaricomycetidae</taxon>
        <taxon>Agaricales</taxon>
        <taxon>Marasmiineae</taxon>
        <taxon>Mycenaceae</taxon>
        <taxon>Mycena</taxon>
    </lineage>
</organism>
<comment type="caution">
    <text evidence="3">The sequence shown here is derived from an EMBL/GenBank/DDBJ whole genome shotgun (WGS) entry which is preliminary data.</text>
</comment>
<gene>
    <name evidence="3" type="ORF">MVEN_01969500</name>
</gene>
<protein>
    <submittedName>
        <fullName evidence="3">ARM repeat-containing protein</fullName>
    </submittedName>
</protein>
<proteinExistence type="predicted"/>
<dbReference type="SUPFAM" id="SSF48371">
    <property type="entry name" value="ARM repeat"/>
    <property type="match status" value="1"/>
</dbReference>
<evidence type="ECO:0000313" key="3">
    <source>
        <dbReference type="EMBL" id="KAF7338934.1"/>
    </source>
</evidence>
<feature type="compositionally biased region" description="Polar residues" evidence="1">
    <location>
        <begin position="705"/>
        <end position="719"/>
    </location>
</feature>
<name>A0A8H7CIH7_9AGAR</name>
<keyword evidence="2" id="KW-0812">Transmembrane</keyword>
<reference evidence="3" key="1">
    <citation type="submission" date="2020-05" db="EMBL/GenBank/DDBJ databases">
        <title>Mycena genomes resolve the evolution of fungal bioluminescence.</title>
        <authorList>
            <person name="Tsai I.J."/>
        </authorList>
    </citation>
    <scope>NUCLEOTIDE SEQUENCE</scope>
    <source>
        <strain evidence="3">CCC161011</strain>
    </source>
</reference>
<evidence type="ECO:0000256" key="1">
    <source>
        <dbReference type="SAM" id="MobiDB-lite"/>
    </source>
</evidence>
<feature type="compositionally biased region" description="Low complexity" evidence="1">
    <location>
        <begin position="52"/>
        <end position="88"/>
    </location>
</feature>
<dbReference type="AlphaFoldDB" id="A0A8H7CIH7"/>
<evidence type="ECO:0000256" key="2">
    <source>
        <dbReference type="SAM" id="Phobius"/>
    </source>
</evidence>
<keyword evidence="2" id="KW-1133">Transmembrane helix</keyword>
<feature type="region of interest" description="Disordered" evidence="1">
    <location>
        <begin position="39"/>
        <end position="121"/>
    </location>
</feature>